<dbReference type="RefSeq" id="WP_271174007.1">
    <property type="nucleotide sequence ID" value="NZ_BSEJ01000012.1"/>
</dbReference>
<organism evidence="3 4">
    <name type="scientific">Microbacterium barkeri</name>
    <dbReference type="NCBI Taxonomy" id="33917"/>
    <lineage>
        <taxon>Bacteria</taxon>
        <taxon>Bacillati</taxon>
        <taxon>Actinomycetota</taxon>
        <taxon>Actinomycetes</taxon>
        <taxon>Micrococcales</taxon>
        <taxon>Microbacteriaceae</taxon>
        <taxon>Microbacterium</taxon>
    </lineage>
</organism>
<reference evidence="3" key="1">
    <citation type="journal article" date="2014" name="Int. J. Syst. Evol. Microbiol.">
        <title>Complete genome sequence of Corynebacterium casei LMG S-19264T (=DSM 44701T), isolated from a smear-ripened cheese.</title>
        <authorList>
            <consortium name="US DOE Joint Genome Institute (JGI-PGF)"/>
            <person name="Walter F."/>
            <person name="Albersmeier A."/>
            <person name="Kalinowski J."/>
            <person name="Ruckert C."/>
        </authorList>
    </citation>
    <scope>NUCLEOTIDE SEQUENCE</scope>
    <source>
        <strain evidence="3">VKM Ac-1020</strain>
    </source>
</reference>
<comment type="caution">
    <text evidence="3">The sequence shown here is derived from an EMBL/GenBank/DDBJ whole genome shotgun (WGS) entry which is preliminary data.</text>
</comment>
<sequence length="95" mass="10399">MRKYLMGTGLLGAITSGYSLLKGSNDKRFTWRVALAWLSWAITLTLAIGEARDIRTASRGGAVPEDSPIAGKEYKYAGTPKPGKKDKGTRGRKRR</sequence>
<accession>A0A9W6H5F7</accession>
<evidence type="ECO:0000256" key="1">
    <source>
        <dbReference type="SAM" id="MobiDB-lite"/>
    </source>
</evidence>
<keyword evidence="4" id="KW-1185">Reference proteome</keyword>
<keyword evidence="2" id="KW-0812">Transmembrane</keyword>
<feature type="transmembrane region" description="Helical" evidence="2">
    <location>
        <begin position="29"/>
        <end position="49"/>
    </location>
</feature>
<keyword evidence="2" id="KW-1133">Transmembrane helix</keyword>
<dbReference type="EMBL" id="BSEJ01000012">
    <property type="protein sequence ID" value="GLJ62314.1"/>
    <property type="molecule type" value="Genomic_DNA"/>
</dbReference>
<dbReference type="Proteomes" id="UP001142462">
    <property type="component" value="Unassembled WGS sequence"/>
</dbReference>
<name>A0A9W6H5F7_9MICO</name>
<proteinExistence type="predicted"/>
<evidence type="ECO:0000313" key="4">
    <source>
        <dbReference type="Proteomes" id="UP001142462"/>
    </source>
</evidence>
<keyword evidence="2" id="KW-0472">Membrane</keyword>
<dbReference type="AlphaFoldDB" id="A0A9W6H5F7"/>
<gene>
    <name evidence="3" type="ORF">GCM10017576_24440</name>
</gene>
<protein>
    <submittedName>
        <fullName evidence="3">Uncharacterized protein</fullName>
    </submittedName>
</protein>
<evidence type="ECO:0000313" key="3">
    <source>
        <dbReference type="EMBL" id="GLJ62314.1"/>
    </source>
</evidence>
<reference evidence="3" key="2">
    <citation type="submission" date="2023-01" db="EMBL/GenBank/DDBJ databases">
        <authorList>
            <person name="Sun Q."/>
            <person name="Evtushenko L."/>
        </authorList>
    </citation>
    <scope>NUCLEOTIDE SEQUENCE</scope>
    <source>
        <strain evidence="3">VKM Ac-1020</strain>
    </source>
</reference>
<feature type="region of interest" description="Disordered" evidence="1">
    <location>
        <begin position="57"/>
        <end position="95"/>
    </location>
</feature>
<evidence type="ECO:0000256" key="2">
    <source>
        <dbReference type="SAM" id="Phobius"/>
    </source>
</evidence>